<comment type="caution">
    <text evidence="1">The sequence shown here is derived from an EMBL/GenBank/DDBJ whole genome shotgun (WGS) entry which is preliminary data.</text>
</comment>
<accession>A0A2N1M157</accession>
<sequence>MILLDQAFLALSSLPDIGFVSLQDPDRMAFAGVWFTRGYIPIGLIPLMCQISGHARKPMVLLFTKKFLSFQRSLMKTIWTYRNELKISWDREHMISPDTIRSYRNASSLSSTNFMGSSPPHFDIPILPSASLHSSSSHQVSDLKSQGLRWLQHSRTHLTDWFTGLVALGFLMSRTVLLWNVSVLIFNLG</sequence>
<dbReference type="VEuPathDB" id="FungiDB:FUN_024020"/>
<reference evidence="1 2" key="1">
    <citation type="submission" date="2016-04" db="EMBL/GenBank/DDBJ databases">
        <title>Genome analyses suggest a sexual origin of heterokaryosis in a supposedly ancient asexual fungus.</title>
        <authorList>
            <person name="Ropars J."/>
            <person name="Sedzielewska K."/>
            <person name="Noel J."/>
            <person name="Charron P."/>
            <person name="Farinelli L."/>
            <person name="Marton T."/>
            <person name="Kruger M."/>
            <person name="Pelin A."/>
            <person name="Brachmann A."/>
            <person name="Corradi N."/>
        </authorList>
    </citation>
    <scope>NUCLEOTIDE SEQUENCE [LARGE SCALE GENOMIC DNA]</scope>
    <source>
        <strain evidence="1 2">C2</strain>
    </source>
</reference>
<dbReference type="EMBL" id="LLXL01007794">
    <property type="protein sequence ID" value="PKK55359.1"/>
    <property type="molecule type" value="Genomic_DNA"/>
</dbReference>
<dbReference type="Proteomes" id="UP000233469">
    <property type="component" value="Unassembled WGS sequence"/>
</dbReference>
<organism evidence="1 2">
    <name type="scientific">Rhizophagus irregularis</name>
    <dbReference type="NCBI Taxonomy" id="588596"/>
    <lineage>
        <taxon>Eukaryota</taxon>
        <taxon>Fungi</taxon>
        <taxon>Fungi incertae sedis</taxon>
        <taxon>Mucoromycota</taxon>
        <taxon>Glomeromycotina</taxon>
        <taxon>Glomeromycetes</taxon>
        <taxon>Glomerales</taxon>
        <taxon>Glomeraceae</taxon>
        <taxon>Rhizophagus</taxon>
    </lineage>
</organism>
<evidence type="ECO:0000313" key="2">
    <source>
        <dbReference type="Proteomes" id="UP000233469"/>
    </source>
</evidence>
<gene>
    <name evidence="1" type="ORF">RhiirC2_802600</name>
</gene>
<protein>
    <submittedName>
        <fullName evidence="1">Uncharacterized protein</fullName>
    </submittedName>
</protein>
<name>A0A2N1M157_9GLOM</name>
<dbReference type="AlphaFoldDB" id="A0A2N1M157"/>
<evidence type="ECO:0000313" key="1">
    <source>
        <dbReference type="EMBL" id="PKK55359.1"/>
    </source>
</evidence>
<reference evidence="1 2" key="2">
    <citation type="submission" date="2017-10" db="EMBL/GenBank/DDBJ databases">
        <title>Extensive intraspecific genome diversity in a model arbuscular mycorrhizal fungus.</title>
        <authorList>
            <person name="Chen E.C.H."/>
            <person name="Morin E."/>
            <person name="Baudet D."/>
            <person name="Noel J."/>
            <person name="Ndikumana S."/>
            <person name="Charron P."/>
            <person name="St-Onge C."/>
            <person name="Giorgi J."/>
            <person name="Grigoriev I.V."/>
            <person name="Roux C."/>
            <person name="Martin F.M."/>
            <person name="Corradi N."/>
        </authorList>
    </citation>
    <scope>NUCLEOTIDE SEQUENCE [LARGE SCALE GENOMIC DNA]</scope>
    <source>
        <strain evidence="1 2">C2</strain>
    </source>
</reference>
<proteinExistence type="predicted"/>